<protein>
    <submittedName>
        <fullName evidence="2">Uncharacterized protein</fullName>
    </submittedName>
</protein>
<feature type="transmembrane region" description="Helical" evidence="1">
    <location>
        <begin position="12"/>
        <end position="38"/>
    </location>
</feature>
<dbReference type="EMBL" id="QGLT01000001">
    <property type="protein sequence ID" value="PXZ01936.1"/>
    <property type="molecule type" value="Genomic_DNA"/>
</dbReference>
<organism evidence="2 3">
    <name type="scientific">Commensalibacter melissae</name>
    <dbReference type="NCBI Taxonomy" id="2070537"/>
    <lineage>
        <taxon>Bacteria</taxon>
        <taxon>Pseudomonadati</taxon>
        <taxon>Pseudomonadota</taxon>
        <taxon>Alphaproteobacteria</taxon>
        <taxon>Acetobacterales</taxon>
        <taxon>Acetobacteraceae</taxon>
    </lineage>
</organism>
<comment type="caution">
    <text evidence="2">The sequence shown here is derived from an EMBL/GenBank/DDBJ whole genome shotgun (WGS) entry which is preliminary data.</text>
</comment>
<reference evidence="2 3" key="1">
    <citation type="submission" date="2018-05" db="EMBL/GenBank/DDBJ databases">
        <title>Reference genomes for bee gut microbiota database.</title>
        <authorList>
            <person name="Ellegaard K.M."/>
        </authorList>
    </citation>
    <scope>NUCLEOTIDE SEQUENCE [LARGE SCALE GENOMIC DNA]</scope>
    <source>
        <strain evidence="2 3">ESL0284</strain>
    </source>
</reference>
<evidence type="ECO:0000313" key="3">
    <source>
        <dbReference type="Proteomes" id="UP000247565"/>
    </source>
</evidence>
<sequence>MNLTFPEWIPSWAQFVILILTVTFGICFLFMPFAVFGLKGRLNYLSQQMEDIQAQLRILLKRTADLRPRLETKIQVVANHRDDTEKAGKIENSEKKLYEPENYVYPLPALKKRFAASDISNQNSCDVSRSSLNKFGENIGKVEVKKPENNFDKQAQKIYVENGEGGLYDPPSSHDEKKEVINLKKRKEPILRWPPL</sequence>
<evidence type="ECO:0000256" key="1">
    <source>
        <dbReference type="SAM" id="Phobius"/>
    </source>
</evidence>
<gene>
    <name evidence="2" type="ORF">DK869_02785</name>
</gene>
<dbReference type="RefSeq" id="WP_110438454.1">
    <property type="nucleotide sequence ID" value="NZ_CP046393.1"/>
</dbReference>
<evidence type="ECO:0000313" key="2">
    <source>
        <dbReference type="EMBL" id="PXZ01936.1"/>
    </source>
</evidence>
<dbReference type="OrthoDB" id="7266924at2"/>
<dbReference type="Proteomes" id="UP000247565">
    <property type="component" value="Unassembled WGS sequence"/>
</dbReference>
<keyword evidence="1" id="KW-0472">Membrane</keyword>
<dbReference type="AlphaFoldDB" id="A0A318N3B9"/>
<keyword evidence="1" id="KW-0812">Transmembrane</keyword>
<keyword evidence="1" id="KW-1133">Transmembrane helix</keyword>
<name>A0A318N3B9_9PROT</name>
<keyword evidence="3" id="KW-1185">Reference proteome</keyword>
<proteinExistence type="predicted"/>
<accession>A0A318N3B9</accession>